<sequence>MPDGKRHDNELVKKVVSQIRDVAYEAEDVIDTFIMTVAEHKRRCKLTKLIHSCDRAIKIERINNVIKEIYNNRSKYGIEIAESCGGDTEAEVKLHRRRRYVEEDRVVGFELKEELLHGLEVKYSSNKDKLKGTLIEDLNGIKAMNDEECKKALYDFLEHIQDDKLEKSLSGFVESFGGVVGLNSPPEKSYLEWLCKSNKLVRVMELSNMGICCLIPNMIENLILLRYLSIRSGEHHVIPDSICNLWNLETLDMRNSIIERLPRGIWKLQKLRHLYMKGKTSLPRTDNKAGLPNLEVLTGIDLNENTESLFAKGRFPKVRKLRLHSSGWRISKLLSSLHPMRHLHTLKICEVLHLSSPGSIQLTLTKITLERTDVGAAMTVLGRLTNLRILKVVGGDIHNTLFCNGSSFHQLEVFKMAKVNVIKWFMRQGAMPRLQRLVLESCKFGIMPPDELCYLTNLQYVEVLNPDPKLRKMLQQLQKRDTCKLHVYRPLHLGSTN</sequence>
<evidence type="ECO:0000259" key="4">
    <source>
        <dbReference type="Pfam" id="PF18052"/>
    </source>
</evidence>
<evidence type="ECO:0000259" key="5">
    <source>
        <dbReference type="Pfam" id="PF23598"/>
    </source>
</evidence>
<evidence type="ECO:0000313" key="6">
    <source>
        <dbReference type="EMBL" id="KAK7834657.1"/>
    </source>
</evidence>
<comment type="caution">
    <text evidence="6">The sequence shown here is derived from an EMBL/GenBank/DDBJ whole genome shotgun (WGS) entry which is preliminary data.</text>
</comment>
<keyword evidence="1" id="KW-0677">Repeat</keyword>
<dbReference type="GO" id="GO:0006952">
    <property type="term" value="P:defense response"/>
    <property type="evidence" value="ECO:0007669"/>
    <property type="project" value="UniProtKB-KW"/>
</dbReference>
<dbReference type="InterPro" id="IPR055414">
    <property type="entry name" value="LRR_R13L4/SHOC2-like"/>
</dbReference>
<accession>A0AAW0K6U1</accession>
<name>A0AAW0K6U1_QUESU</name>
<evidence type="ECO:0000256" key="1">
    <source>
        <dbReference type="ARBA" id="ARBA00022737"/>
    </source>
</evidence>
<keyword evidence="3" id="KW-0611">Plant defense</keyword>
<dbReference type="InterPro" id="IPR032675">
    <property type="entry name" value="LRR_dom_sf"/>
</dbReference>
<dbReference type="Proteomes" id="UP000237347">
    <property type="component" value="Unassembled WGS sequence"/>
</dbReference>
<protein>
    <submittedName>
        <fullName evidence="6">Late blight resistance protein like protein r1b-14</fullName>
    </submittedName>
</protein>
<dbReference type="Gene3D" id="1.20.5.4130">
    <property type="match status" value="1"/>
</dbReference>
<feature type="domain" description="Disease resistance N-terminal" evidence="4">
    <location>
        <begin position="4"/>
        <end position="47"/>
    </location>
</feature>
<keyword evidence="7" id="KW-1185">Reference proteome</keyword>
<gene>
    <name evidence="6" type="primary">R1B-14</name>
    <name evidence="6" type="ORF">CFP56_024581</name>
</gene>
<reference evidence="6 7" key="1">
    <citation type="journal article" date="2018" name="Sci. Data">
        <title>The draft genome sequence of cork oak.</title>
        <authorList>
            <person name="Ramos A.M."/>
            <person name="Usie A."/>
            <person name="Barbosa P."/>
            <person name="Barros P.M."/>
            <person name="Capote T."/>
            <person name="Chaves I."/>
            <person name="Simoes F."/>
            <person name="Abreu I."/>
            <person name="Carrasquinho I."/>
            <person name="Faro C."/>
            <person name="Guimaraes J.B."/>
            <person name="Mendonca D."/>
            <person name="Nobrega F."/>
            <person name="Rodrigues L."/>
            <person name="Saibo N.J.M."/>
            <person name="Varela M.C."/>
            <person name="Egas C."/>
            <person name="Matos J."/>
            <person name="Miguel C.M."/>
            <person name="Oliveira M.M."/>
            <person name="Ricardo C.P."/>
            <person name="Goncalves S."/>
        </authorList>
    </citation>
    <scope>NUCLEOTIDE SEQUENCE [LARGE SCALE GENOMIC DNA]</scope>
    <source>
        <strain evidence="7">cv. HL8</strain>
    </source>
</reference>
<dbReference type="EMBL" id="PKMF04000384">
    <property type="protein sequence ID" value="KAK7834657.1"/>
    <property type="molecule type" value="Genomic_DNA"/>
</dbReference>
<dbReference type="SUPFAM" id="SSF52058">
    <property type="entry name" value="L domain-like"/>
    <property type="match status" value="1"/>
</dbReference>
<dbReference type="Pfam" id="PF18052">
    <property type="entry name" value="Rx_N"/>
    <property type="match status" value="1"/>
</dbReference>
<dbReference type="Gene3D" id="3.80.10.10">
    <property type="entry name" value="Ribonuclease Inhibitor"/>
    <property type="match status" value="1"/>
</dbReference>
<proteinExistence type="predicted"/>
<dbReference type="Pfam" id="PF23598">
    <property type="entry name" value="LRR_14"/>
    <property type="match status" value="1"/>
</dbReference>
<feature type="domain" description="Disease resistance R13L4/SHOC-2-like LRR" evidence="5">
    <location>
        <begin position="197"/>
        <end position="352"/>
    </location>
</feature>
<evidence type="ECO:0000256" key="3">
    <source>
        <dbReference type="ARBA" id="ARBA00022821"/>
    </source>
</evidence>
<dbReference type="InterPro" id="IPR038005">
    <property type="entry name" value="RX-like_CC"/>
</dbReference>
<organism evidence="6 7">
    <name type="scientific">Quercus suber</name>
    <name type="common">Cork oak</name>
    <dbReference type="NCBI Taxonomy" id="58331"/>
    <lineage>
        <taxon>Eukaryota</taxon>
        <taxon>Viridiplantae</taxon>
        <taxon>Streptophyta</taxon>
        <taxon>Embryophyta</taxon>
        <taxon>Tracheophyta</taxon>
        <taxon>Spermatophyta</taxon>
        <taxon>Magnoliopsida</taxon>
        <taxon>eudicotyledons</taxon>
        <taxon>Gunneridae</taxon>
        <taxon>Pentapetalae</taxon>
        <taxon>rosids</taxon>
        <taxon>fabids</taxon>
        <taxon>Fagales</taxon>
        <taxon>Fagaceae</taxon>
        <taxon>Quercus</taxon>
    </lineage>
</organism>
<dbReference type="InterPro" id="IPR041118">
    <property type="entry name" value="Rx_N"/>
</dbReference>
<dbReference type="PANTHER" id="PTHR15140">
    <property type="entry name" value="TUBULIN-SPECIFIC CHAPERONE E"/>
    <property type="match status" value="1"/>
</dbReference>
<dbReference type="GO" id="GO:0000166">
    <property type="term" value="F:nucleotide binding"/>
    <property type="evidence" value="ECO:0007669"/>
    <property type="project" value="UniProtKB-KW"/>
</dbReference>
<dbReference type="PANTHER" id="PTHR15140:SF37">
    <property type="entry name" value="UBIQUITIN-LIKE DOMAIN-CONTAINING PROTEIN"/>
    <property type="match status" value="1"/>
</dbReference>
<dbReference type="AlphaFoldDB" id="A0AAW0K6U1"/>
<evidence type="ECO:0000313" key="7">
    <source>
        <dbReference type="Proteomes" id="UP000237347"/>
    </source>
</evidence>
<evidence type="ECO:0000256" key="2">
    <source>
        <dbReference type="ARBA" id="ARBA00022741"/>
    </source>
</evidence>
<keyword evidence="2" id="KW-0547">Nucleotide-binding</keyword>
<dbReference type="CDD" id="cd14798">
    <property type="entry name" value="RX-CC_like"/>
    <property type="match status" value="1"/>
</dbReference>